<gene>
    <name evidence="1" type="ORF">MNBD_ACTINO02-32</name>
</gene>
<accession>A0A3B0SH08</accession>
<dbReference type="EMBL" id="UOEK01000184">
    <property type="protein sequence ID" value="VAW00267.1"/>
    <property type="molecule type" value="Genomic_DNA"/>
</dbReference>
<sequence length="185" mass="20330">MVRIPAPNPPLPRTCYPPPRLAFRKTLWVCAGDIWNPVQQPPFDRCTKTFRVAKSSTQPPAPYHSDNKQSGCNPLSDTFVCVTSVMLKSNKTVERRPPTGTSSIVSTENTGQWNPVGAAPTLCIPPCLVIVRRLGHTAATLHPSWMSSPEVIGVIIHASSHYPPPKRRMIVSADCARESMIRPTP</sequence>
<dbReference type="AlphaFoldDB" id="A0A3B0SH08"/>
<reference evidence="1" key="1">
    <citation type="submission" date="2018-06" db="EMBL/GenBank/DDBJ databases">
        <authorList>
            <person name="Zhirakovskaya E."/>
        </authorList>
    </citation>
    <scope>NUCLEOTIDE SEQUENCE</scope>
</reference>
<organism evidence="1">
    <name type="scientific">hydrothermal vent metagenome</name>
    <dbReference type="NCBI Taxonomy" id="652676"/>
    <lineage>
        <taxon>unclassified sequences</taxon>
        <taxon>metagenomes</taxon>
        <taxon>ecological metagenomes</taxon>
    </lineage>
</organism>
<name>A0A3B0SH08_9ZZZZ</name>
<protein>
    <submittedName>
        <fullName evidence="1">Uncharacterized protein</fullName>
    </submittedName>
</protein>
<evidence type="ECO:0000313" key="1">
    <source>
        <dbReference type="EMBL" id="VAW00267.1"/>
    </source>
</evidence>
<proteinExistence type="predicted"/>